<evidence type="ECO:0000256" key="3">
    <source>
        <dbReference type="ARBA" id="ARBA00022692"/>
    </source>
</evidence>
<dbReference type="PANTHER" id="PTHR30572:SF4">
    <property type="entry name" value="ABC TRANSPORTER PERMEASE YTRF"/>
    <property type="match status" value="1"/>
</dbReference>
<comment type="similarity">
    <text evidence="6">Belongs to the ABC-4 integral membrane protein family.</text>
</comment>
<evidence type="ECO:0000313" key="11">
    <source>
        <dbReference type="Proteomes" id="UP000509414"/>
    </source>
</evidence>
<dbReference type="Pfam" id="PF12704">
    <property type="entry name" value="MacB_PCD"/>
    <property type="match status" value="1"/>
</dbReference>
<keyword evidence="2" id="KW-1003">Cell membrane</keyword>
<dbReference type="AlphaFoldDB" id="A0A7H9CH52"/>
<feature type="transmembrane region" description="Helical" evidence="7">
    <location>
        <begin position="21"/>
        <end position="51"/>
    </location>
</feature>
<keyword evidence="3 7" id="KW-0812">Transmembrane</keyword>
<sequence length="381" mass="41918">MAENKILNKHQNKAFFRKIIFKGLLNLSSFVIFISILLSAAVCSAFINIYADIDKKVSSELNNYGANLIISPKNFENPFINQHDLQAKLDQIPALKHKSEYLFGTANIGVSKAVIMGADFKNLRKLMPYLDLKEGAFIDTDFDENNALIGVDLAKLIGAKLGDIIEISPDSSNIHKVRIKGIVYDGEKEDNLLIISLGLAQEIFNKENQINYAAAIINGDFGALSALSAKFSDENISFWPVSKVSKTQGQILEKINLLMALISLSIFLISSICINTSLSQVMLARVKEFALVRVLGASKKDLFSLISTQILIVCFLGAVCGAILGYFLAILLGYLIFSSGVDFRVISLIISVCLSMIFAGFASFYPIKRALKPDLAQLLRE</sequence>
<feature type="domain" description="MacB-like periplasmic core" evidence="9">
    <location>
        <begin position="29"/>
        <end position="204"/>
    </location>
</feature>
<evidence type="ECO:0000256" key="7">
    <source>
        <dbReference type="SAM" id="Phobius"/>
    </source>
</evidence>
<evidence type="ECO:0000256" key="4">
    <source>
        <dbReference type="ARBA" id="ARBA00022989"/>
    </source>
</evidence>
<dbReference type="PANTHER" id="PTHR30572">
    <property type="entry name" value="MEMBRANE COMPONENT OF TRANSPORTER-RELATED"/>
    <property type="match status" value="1"/>
</dbReference>
<evidence type="ECO:0000256" key="6">
    <source>
        <dbReference type="ARBA" id="ARBA00038076"/>
    </source>
</evidence>
<evidence type="ECO:0000259" key="8">
    <source>
        <dbReference type="Pfam" id="PF02687"/>
    </source>
</evidence>
<dbReference type="KEGG" id="cinf:CINF_0923"/>
<dbReference type="InterPro" id="IPR050250">
    <property type="entry name" value="Macrolide_Exporter_MacB"/>
</dbReference>
<evidence type="ECO:0000313" key="10">
    <source>
        <dbReference type="EMBL" id="QLI05430.1"/>
    </source>
</evidence>
<keyword evidence="5 7" id="KW-0472">Membrane</keyword>
<keyword evidence="11" id="KW-1185">Reference proteome</keyword>
<dbReference type="GO" id="GO:0022857">
    <property type="term" value="F:transmembrane transporter activity"/>
    <property type="evidence" value="ECO:0007669"/>
    <property type="project" value="TreeGrafter"/>
</dbReference>
<feature type="domain" description="ABC3 transporter permease C-terminal" evidence="8">
    <location>
        <begin position="261"/>
        <end position="373"/>
    </location>
</feature>
<dbReference type="RefSeq" id="WP_179974657.1">
    <property type="nucleotide sequence ID" value="NZ_CP049075.1"/>
</dbReference>
<gene>
    <name evidence="10" type="ORF">CINF_0923</name>
</gene>
<feature type="transmembrane region" description="Helical" evidence="7">
    <location>
        <begin position="343"/>
        <end position="365"/>
    </location>
</feature>
<protein>
    <submittedName>
        <fullName evidence="10">Ferrirhodotorulic acid ABC transporter, permease protein</fullName>
    </submittedName>
</protein>
<keyword evidence="4 7" id="KW-1133">Transmembrane helix</keyword>
<evidence type="ECO:0000259" key="9">
    <source>
        <dbReference type="Pfam" id="PF12704"/>
    </source>
</evidence>
<dbReference type="InterPro" id="IPR025857">
    <property type="entry name" value="MacB_PCD"/>
</dbReference>
<organism evidence="10 11">
    <name type="scientific">Candidatus Campylobacter infans</name>
    <dbReference type="NCBI Taxonomy" id="2561898"/>
    <lineage>
        <taxon>Bacteria</taxon>
        <taxon>Pseudomonadati</taxon>
        <taxon>Campylobacterota</taxon>
        <taxon>Epsilonproteobacteria</taxon>
        <taxon>Campylobacterales</taxon>
        <taxon>Campylobacteraceae</taxon>
        <taxon>Campylobacter</taxon>
    </lineage>
</organism>
<comment type="subcellular location">
    <subcellularLocation>
        <location evidence="1">Cell membrane</location>
        <topology evidence="1">Multi-pass membrane protein</topology>
    </subcellularLocation>
</comment>
<name>A0A7H9CH52_9BACT</name>
<dbReference type="EMBL" id="CP049075">
    <property type="protein sequence ID" value="QLI05430.1"/>
    <property type="molecule type" value="Genomic_DNA"/>
</dbReference>
<feature type="transmembrane region" description="Helical" evidence="7">
    <location>
        <begin position="257"/>
        <end position="278"/>
    </location>
</feature>
<dbReference type="Proteomes" id="UP000509414">
    <property type="component" value="Chromosome"/>
</dbReference>
<evidence type="ECO:0000256" key="2">
    <source>
        <dbReference type="ARBA" id="ARBA00022475"/>
    </source>
</evidence>
<evidence type="ECO:0000256" key="5">
    <source>
        <dbReference type="ARBA" id="ARBA00023136"/>
    </source>
</evidence>
<dbReference type="InterPro" id="IPR003838">
    <property type="entry name" value="ABC3_permease_C"/>
</dbReference>
<proteinExistence type="inferred from homology"/>
<dbReference type="GO" id="GO:0005886">
    <property type="term" value="C:plasma membrane"/>
    <property type="evidence" value="ECO:0007669"/>
    <property type="project" value="UniProtKB-SubCell"/>
</dbReference>
<accession>A0A7H9CH52</accession>
<evidence type="ECO:0000256" key="1">
    <source>
        <dbReference type="ARBA" id="ARBA00004651"/>
    </source>
</evidence>
<reference evidence="10 11" key="1">
    <citation type="submission" date="2020-02" db="EMBL/GenBank/DDBJ databases">
        <title>Complete genome sequence of the novel Campylobacter species Candidatus Campylobacter infans.</title>
        <authorList>
            <person name="Duim B."/>
            <person name="Zomer A."/>
            <person name="van der Graaf L."/>
            <person name="Wagenaar J."/>
        </authorList>
    </citation>
    <scope>NUCLEOTIDE SEQUENCE [LARGE SCALE GENOMIC DNA]</scope>
    <source>
        <strain evidence="10 11">19S00001</strain>
    </source>
</reference>
<dbReference type="Pfam" id="PF02687">
    <property type="entry name" value="FtsX"/>
    <property type="match status" value="1"/>
</dbReference>
<feature type="transmembrane region" description="Helical" evidence="7">
    <location>
        <begin position="310"/>
        <end position="337"/>
    </location>
</feature>